<dbReference type="EMBL" id="AYOZ01000002">
    <property type="protein sequence ID" value="ETI62147.1"/>
    <property type="molecule type" value="Genomic_DNA"/>
</dbReference>
<accession>W1RYW4</accession>
<protein>
    <submittedName>
        <fullName evidence="1">Uncharacterized protein</fullName>
    </submittedName>
</protein>
<evidence type="ECO:0000313" key="2">
    <source>
        <dbReference type="Proteomes" id="UP000018857"/>
    </source>
</evidence>
<dbReference type="PATRIC" id="fig|1208321.3.peg.556"/>
<dbReference type="STRING" id="1208321.D104_02740"/>
<evidence type="ECO:0000313" key="1">
    <source>
        <dbReference type="EMBL" id="ETI62147.1"/>
    </source>
</evidence>
<proteinExistence type="predicted"/>
<dbReference type="eggNOG" id="ENOG5032Z9T">
    <property type="taxonomic scope" value="Bacteria"/>
</dbReference>
<gene>
    <name evidence="1" type="ORF">D104_02740</name>
</gene>
<dbReference type="Proteomes" id="UP000018857">
    <property type="component" value="Unassembled WGS sequence"/>
</dbReference>
<dbReference type="AlphaFoldDB" id="W1RYW4"/>
<organism evidence="1 2">
    <name type="scientific">Marinomonas profundimaris</name>
    <dbReference type="NCBI Taxonomy" id="1208321"/>
    <lineage>
        <taxon>Bacteria</taxon>
        <taxon>Pseudomonadati</taxon>
        <taxon>Pseudomonadota</taxon>
        <taxon>Gammaproteobacteria</taxon>
        <taxon>Oceanospirillales</taxon>
        <taxon>Oceanospirillaceae</taxon>
        <taxon>Marinomonas</taxon>
    </lineage>
</organism>
<keyword evidence="2" id="KW-1185">Reference proteome</keyword>
<dbReference type="RefSeq" id="WP_024022764.1">
    <property type="nucleotide sequence ID" value="NZ_AYOZ01000002.1"/>
</dbReference>
<comment type="caution">
    <text evidence="1">The sequence shown here is derived from an EMBL/GenBank/DDBJ whole genome shotgun (WGS) entry which is preliminary data.</text>
</comment>
<sequence>MSDLKDEKAIAEAFLKEMLVADDTGNYDLFVKHYEAKDLVGFSIERFKNDIKHMQVRNGMNLGYDYLGALKGYLDGVHDSCYRFVWKGLYEKREAMIVIGIHRKNGIWYVNESSVR</sequence>
<dbReference type="OrthoDB" id="6105269at2"/>
<name>W1RYW4_9GAMM</name>
<reference evidence="1 2" key="1">
    <citation type="journal article" date="2014" name="Genome Announc.">
        <title>Draft Genome Sequence of Marinomonas sp. Strain D104, a Polycyclic Aromatic Hydrocarbon-Degrading Bacterium from the Deep-Sea Sediment of the Arctic Ocean.</title>
        <authorList>
            <person name="Dong C."/>
            <person name="Bai X."/>
            <person name="Lai Q."/>
            <person name="Xie Y."/>
            <person name="Chen X."/>
            <person name="Shao Z."/>
        </authorList>
    </citation>
    <scope>NUCLEOTIDE SEQUENCE [LARGE SCALE GENOMIC DNA]</scope>
    <source>
        <strain evidence="1 2">D104</strain>
    </source>
</reference>